<evidence type="ECO:0000313" key="2">
    <source>
        <dbReference type="EMBL" id="MVB11029.1"/>
    </source>
</evidence>
<dbReference type="InterPro" id="IPR029039">
    <property type="entry name" value="Flavoprotein-like_sf"/>
</dbReference>
<comment type="caution">
    <text evidence="2">The sequence shown here is derived from an EMBL/GenBank/DDBJ whole genome shotgun (WGS) entry which is preliminary data.</text>
</comment>
<accession>A0A6N8HZ96</accession>
<dbReference type="InterPro" id="IPR005025">
    <property type="entry name" value="FMN_Rdtase-like_dom"/>
</dbReference>
<dbReference type="InterPro" id="IPR050104">
    <property type="entry name" value="FMN-dep_NADH:Q_OxRdtase_AzoR1"/>
</dbReference>
<evidence type="ECO:0000313" key="3">
    <source>
        <dbReference type="Proteomes" id="UP000469440"/>
    </source>
</evidence>
<reference evidence="2 3" key="1">
    <citation type="submission" date="2019-09" db="EMBL/GenBank/DDBJ databases">
        <title>Genome sequence of Clostridium sp. EA1.</title>
        <authorList>
            <person name="Poehlein A."/>
            <person name="Bengelsdorf F.R."/>
            <person name="Daniel R."/>
        </authorList>
    </citation>
    <scope>NUCLEOTIDE SEQUENCE [LARGE SCALE GENOMIC DNA]</scope>
    <source>
        <strain evidence="2 3">EA1</strain>
    </source>
</reference>
<sequence length="240" mass="27809">MKIAVIHGSPRRGNTLRAAELFLEALKKRGEVEADEFFLPRDLPEFCKGCAACVTRGEEFCPHRQYSGPILDSMLKADALLLTTPVYVMSASGGMKNFLDHYPFLFINHRPRPEFFRKKAFVLSTAAGGGIKSAMKPIATCIKYWGINRVYQKGFRIFALDWDSMPPEKQKKYEAEIDRCAEKFWRAVSKQDSAPTLFVRFYFALCRWMVKNFRNSTPDYRYWQTQGWLDGKPPFVFKRD</sequence>
<dbReference type="SUPFAM" id="SSF52218">
    <property type="entry name" value="Flavoproteins"/>
    <property type="match status" value="1"/>
</dbReference>
<gene>
    <name evidence="2" type="ORF">CAFE_17310</name>
</gene>
<dbReference type="PANTHER" id="PTHR43741">
    <property type="entry name" value="FMN-DEPENDENT NADH-AZOREDUCTASE 1"/>
    <property type="match status" value="1"/>
</dbReference>
<feature type="domain" description="NADPH-dependent FMN reductase-like" evidence="1">
    <location>
        <begin position="1"/>
        <end position="133"/>
    </location>
</feature>
<dbReference type="PANTHER" id="PTHR43741:SF4">
    <property type="entry name" value="FMN-DEPENDENT NADH:QUINONE OXIDOREDUCTASE"/>
    <property type="match status" value="1"/>
</dbReference>
<dbReference type="Pfam" id="PF03358">
    <property type="entry name" value="FMN_red"/>
    <property type="match status" value="1"/>
</dbReference>
<organism evidence="2 3">
    <name type="scientific">Caproicibacter fermentans</name>
    <dbReference type="NCBI Taxonomy" id="2576756"/>
    <lineage>
        <taxon>Bacteria</taxon>
        <taxon>Bacillati</taxon>
        <taxon>Bacillota</taxon>
        <taxon>Clostridia</taxon>
        <taxon>Eubacteriales</taxon>
        <taxon>Acutalibacteraceae</taxon>
        <taxon>Caproicibacter</taxon>
    </lineage>
</organism>
<dbReference type="EMBL" id="VWXL01000052">
    <property type="protein sequence ID" value="MVB11029.1"/>
    <property type="molecule type" value="Genomic_DNA"/>
</dbReference>
<dbReference type="GO" id="GO:0016491">
    <property type="term" value="F:oxidoreductase activity"/>
    <property type="evidence" value="ECO:0007669"/>
    <property type="project" value="InterPro"/>
</dbReference>
<protein>
    <submittedName>
        <fullName evidence="2">NADPH-dependent FMN reductase</fullName>
    </submittedName>
</protein>
<dbReference type="AlphaFoldDB" id="A0A6N8HZ96"/>
<name>A0A6N8HZ96_9FIRM</name>
<dbReference type="Gene3D" id="3.40.50.360">
    <property type="match status" value="1"/>
</dbReference>
<keyword evidence="3" id="KW-1185">Reference proteome</keyword>
<dbReference type="Proteomes" id="UP000469440">
    <property type="component" value="Unassembled WGS sequence"/>
</dbReference>
<dbReference type="RefSeq" id="WP_066645723.1">
    <property type="nucleotide sequence ID" value="NZ_VWXL01000052.1"/>
</dbReference>
<dbReference type="OrthoDB" id="3789967at2"/>
<evidence type="ECO:0000259" key="1">
    <source>
        <dbReference type="Pfam" id="PF03358"/>
    </source>
</evidence>
<proteinExistence type="predicted"/>